<keyword evidence="15" id="KW-1208">Phospholipid metabolism</keyword>
<dbReference type="Proteomes" id="UP000428333">
    <property type="component" value="Linkage Group LG04"/>
</dbReference>
<dbReference type="InterPro" id="IPR000374">
    <property type="entry name" value="PC_trans"/>
</dbReference>
<name>A0A6A4LWP0_9ERIC</name>
<comment type="pathway">
    <text evidence="3 16">Phospholipid metabolism; CDP-diacylglycerol biosynthesis; CDP-diacylglycerol from sn-glycerol 3-phosphate: step 3/3.</text>
</comment>
<evidence type="ECO:0000313" key="18">
    <source>
        <dbReference type="EMBL" id="KAE9461622.1"/>
    </source>
</evidence>
<comment type="catalytic activity">
    <reaction evidence="1 16">
        <text>a 1,2-diacyl-sn-glycero-3-phosphate + CTP + H(+) = a CDP-1,2-diacyl-sn-glycerol + diphosphate</text>
        <dbReference type="Rhea" id="RHEA:16229"/>
        <dbReference type="ChEBI" id="CHEBI:15378"/>
        <dbReference type="ChEBI" id="CHEBI:33019"/>
        <dbReference type="ChEBI" id="CHEBI:37563"/>
        <dbReference type="ChEBI" id="CHEBI:58332"/>
        <dbReference type="ChEBI" id="CHEBI:58608"/>
        <dbReference type="EC" id="2.7.7.41"/>
    </reaction>
</comment>
<evidence type="ECO:0000256" key="14">
    <source>
        <dbReference type="ARBA" id="ARBA00023209"/>
    </source>
</evidence>
<dbReference type="PROSITE" id="PS01315">
    <property type="entry name" value="CDS"/>
    <property type="match status" value="1"/>
</dbReference>
<keyword evidence="7" id="KW-0444">Lipid biosynthesis</keyword>
<sequence>MAVPQQHQLDGFGTVDAQLRHFFFTAVLFVYGRFLNQQLVNTVTSGQPLYQLVSTFIKYHMVTCYFLYIAALTYHLRCLATEHRFLLPASLIVINDCAAYFFGFFFGRTPLIKLSPKKTWEGFIGASVTTIISAFVDLSTGWLHCDPGPLFKPEYFTLPAWIPKWAENGHVTHYHKLLLSGPSLQVSLSVIDMLGKGCKQERAVQSLPMDRTPAKLGYGLWIDPGELLGDDQAVENGSHSTSSCSLLGKAISEHGIRGCNLPREVVDPTHPASDVMGGQENFVIYTARGWDPLFPWREVQILPVQWHAMWLGLFASIIAPFGGFFASGFKRAFKIKDFGDSIPGHGGITDRMDCQGTIRDDIRDVNLNRRRDALGGGSIHLVMEEDPVEFEADSGPTRTVERSAMVVGDRQRPASTVGAPASVIEMVMAVFAYIYHQSFIAPQSLSVDRILDQIMMNLTFEEQQALFMKLGQIIKA</sequence>
<protein>
    <recommendedName>
        <fullName evidence="6 16">Phosphatidate cytidylyltransferase</fullName>
        <ecNumber evidence="6 16">2.7.7.41</ecNumber>
    </recommendedName>
</protein>
<dbReference type="EMBL" id="QEFC01000957">
    <property type="protein sequence ID" value="KAE9461622.1"/>
    <property type="molecule type" value="Genomic_DNA"/>
</dbReference>
<evidence type="ECO:0000256" key="5">
    <source>
        <dbReference type="ARBA" id="ARBA00010185"/>
    </source>
</evidence>
<evidence type="ECO:0000256" key="11">
    <source>
        <dbReference type="ARBA" id="ARBA00022989"/>
    </source>
</evidence>
<keyword evidence="8 16" id="KW-0808">Transferase</keyword>
<dbReference type="InterPro" id="IPR016720">
    <property type="entry name" value="PC_Trfase_euk"/>
</dbReference>
<evidence type="ECO:0000256" key="9">
    <source>
        <dbReference type="ARBA" id="ARBA00022692"/>
    </source>
</evidence>
<dbReference type="GO" id="GO:0004605">
    <property type="term" value="F:phosphatidate cytidylyltransferase activity"/>
    <property type="evidence" value="ECO:0007669"/>
    <property type="project" value="UniProtKB-EC"/>
</dbReference>
<keyword evidence="9 16" id="KW-0812">Transmembrane</keyword>
<dbReference type="PANTHER" id="PTHR13773:SF8">
    <property type="entry name" value="PHOSPHATIDATE CYTIDYLYLTRANSFERASE, PHOTORECEPTOR-SPECIFIC"/>
    <property type="match status" value="1"/>
</dbReference>
<comment type="pathway">
    <text evidence="4">Lipid metabolism.</text>
</comment>
<dbReference type="AlphaFoldDB" id="A0A6A4LWP0"/>
<evidence type="ECO:0000256" key="2">
    <source>
        <dbReference type="ARBA" id="ARBA00004141"/>
    </source>
</evidence>
<keyword evidence="10 16" id="KW-0548">Nucleotidyltransferase</keyword>
<feature type="transmembrane region" description="Helical" evidence="17">
    <location>
        <begin position="86"/>
        <end position="107"/>
    </location>
</feature>
<comment type="caution">
    <text evidence="18">The sequence shown here is derived from an EMBL/GenBank/DDBJ whole genome shotgun (WGS) entry which is preliminary data.</text>
</comment>
<evidence type="ECO:0000256" key="16">
    <source>
        <dbReference type="RuleBase" id="RU003938"/>
    </source>
</evidence>
<dbReference type="OrthoDB" id="10260889at2759"/>
<evidence type="ECO:0000256" key="12">
    <source>
        <dbReference type="ARBA" id="ARBA00023098"/>
    </source>
</evidence>
<evidence type="ECO:0000256" key="13">
    <source>
        <dbReference type="ARBA" id="ARBA00023136"/>
    </source>
</evidence>
<feature type="transmembrane region" description="Helical" evidence="17">
    <location>
        <begin position="19"/>
        <end position="35"/>
    </location>
</feature>
<evidence type="ECO:0000256" key="7">
    <source>
        <dbReference type="ARBA" id="ARBA00022516"/>
    </source>
</evidence>
<proteinExistence type="inferred from homology"/>
<keyword evidence="19" id="KW-1185">Reference proteome</keyword>
<dbReference type="GO" id="GO:0005789">
    <property type="term" value="C:endoplasmic reticulum membrane"/>
    <property type="evidence" value="ECO:0007669"/>
    <property type="project" value="TreeGrafter"/>
</dbReference>
<accession>A0A6A4LWP0</accession>
<evidence type="ECO:0000256" key="15">
    <source>
        <dbReference type="ARBA" id="ARBA00023264"/>
    </source>
</evidence>
<dbReference type="Pfam" id="PF01148">
    <property type="entry name" value="CTP_transf_1"/>
    <property type="match status" value="1"/>
</dbReference>
<evidence type="ECO:0000256" key="4">
    <source>
        <dbReference type="ARBA" id="ARBA00005189"/>
    </source>
</evidence>
<feature type="transmembrane region" description="Helical" evidence="17">
    <location>
        <begin position="306"/>
        <end position="326"/>
    </location>
</feature>
<keyword evidence="11 17" id="KW-1133">Transmembrane helix</keyword>
<evidence type="ECO:0000256" key="10">
    <source>
        <dbReference type="ARBA" id="ARBA00022695"/>
    </source>
</evidence>
<reference evidence="18 19" key="1">
    <citation type="journal article" date="2019" name="Genome Biol. Evol.">
        <title>The Rhododendron genome and chromosomal organization provide insight into shared whole-genome duplications across the heath family (Ericaceae).</title>
        <authorList>
            <person name="Soza V.L."/>
            <person name="Lindsley D."/>
            <person name="Waalkes A."/>
            <person name="Ramage E."/>
            <person name="Patwardhan R.P."/>
            <person name="Burton J.N."/>
            <person name="Adey A."/>
            <person name="Kumar A."/>
            <person name="Qiu R."/>
            <person name="Shendure J."/>
            <person name="Hall B."/>
        </authorList>
    </citation>
    <scope>NUCLEOTIDE SEQUENCE [LARGE SCALE GENOMIC DNA]</scope>
    <source>
        <strain evidence="18">RSF 1966-606</strain>
    </source>
</reference>
<gene>
    <name evidence="18" type="ORF">C3L33_06472</name>
</gene>
<comment type="subcellular location">
    <subcellularLocation>
        <location evidence="2">Membrane</location>
        <topology evidence="2">Multi-pass membrane protein</topology>
    </subcellularLocation>
</comment>
<dbReference type="PANTHER" id="PTHR13773">
    <property type="entry name" value="PHOSPHATIDATE CYTIDYLYLTRANSFERASE"/>
    <property type="match status" value="1"/>
</dbReference>
<dbReference type="UniPathway" id="UPA00557">
    <property type="reaction ID" value="UER00614"/>
</dbReference>
<keyword evidence="13 17" id="KW-0472">Membrane</keyword>
<evidence type="ECO:0000313" key="19">
    <source>
        <dbReference type="Proteomes" id="UP000428333"/>
    </source>
</evidence>
<keyword evidence="12" id="KW-0443">Lipid metabolism</keyword>
<organism evidence="18 19">
    <name type="scientific">Rhododendron williamsianum</name>
    <dbReference type="NCBI Taxonomy" id="262921"/>
    <lineage>
        <taxon>Eukaryota</taxon>
        <taxon>Viridiplantae</taxon>
        <taxon>Streptophyta</taxon>
        <taxon>Embryophyta</taxon>
        <taxon>Tracheophyta</taxon>
        <taxon>Spermatophyta</taxon>
        <taxon>Magnoliopsida</taxon>
        <taxon>eudicotyledons</taxon>
        <taxon>Gunneridae</taxon>
        <taxon>Pentapetalae</taxon>
        <taxon>asterids</taxon>
        <taxon>Ericales</taxon>
        <taxon>Ericaceae</taxon>
        <taxon>Ericoideae</taxon>
        <taxon>Rhodoreae</taxon>
        <taxon>Rhododendron</taxon>
    </lineage>
</organism>
<evidence type="ECO:0000256" key="6">
    <source>
        <dbReference type="ARBA" id="ARBA00012487"/>
    </source>
</evidence>
<keyword evidence="14" id="KW-0594">Phospholipid biosynthesis</keyword>
<feature type="non-terminal residue" evidence="18">
    <location>
        <position position="1"/>
    </location>
</feature>
<dbReference type="EC" id="2.7.7.41" evidence="6 16"/>
<evidence type="ECO:0000256" key="1">
    <source>
        <dbReference type="ARBA" id="ARBA00001698"/>
    </source>
</evidence>
<dbReference type="GO" id="GO:0016024">
    <property type="term" value="P:CDP-diacylglycerol biosynthetic process"/>
    <property type="evidence" value="ECO:0007669"/>
    <property type="project" value="UniProtKB-UniPathway"/>
</dbReference>
<evidence type="ECO:0000256" key="3">
    <source>
        <dbReference type="ARBA" id="ARBA00005119"/>
    </source>
</evidence>
<feature type="transmembrane region" description="Helical" evidence="17">
    <location>
        <begin position="56"/>
        <end position="74"/>
    </location>
</feature>
<evidence type="ECO:0000256" key="17">
    <source>
        <dbReference type="SAM" id="Phobius"/>
    </source>
</evidence>
<evidence type="ECO:0000256" key="8">
    <source>
        <dbReference type="ARBA" id="ARBA00022679"/>
    </source>
</evidence>
<comment type="similarity">
    <text evidence="5 16">Belongs to the CDS family.</text>
</comment>